<organism evidence="2 3">
    <name type="scientific">Methanothrix soehngenii (strain ATCC 5969 / DSM 3671 / JCM 10134 / NBRC 103675 / OCM 69 / GP-6)</name>
    <name type="common">Methanosaeta concilii</name>
    <dbReference type="NCBI Taxonomy" id="990316"/>
    <lineage>
        <taxon>Archaea</taxon>
        <taxon>Methanobacteriati</taxon>
        <taxon>Methanobacteriota</taxon>
        <taxon>Stenosarchaea group</taxon>
        <taxon>Methanomicrobia</taxon>
        <taxon>Methanotrichales</taxon>
        <taxon>Methanotrichaceae</taxon>
        <taxon>Methanothrix</taxon>
    </lineage>
</organism>
<dbReference type="AlphaFoldDB" id="F4BVU4"/>
<sequence length="97" mass="10901">MSQKKTHIGEIIKNSREDSDSMAARGRIKTKREESTSDQGLDALEECDESTAEEIHALIELEKDDFISLEEYAKRRGLRCARPDSNAPGGNKHKLDV</sequence>
<feature type="compositionally biased region" description="Basic and acidic residues" evidence="1">
    <location>
        <begin position="7"/>
        <end position="19"/>
    </location>
</feature>
<dbReference type="HOGENOM" id="CLU_2340150_0_0_2"/>
<reference evidence="2 3" key="1">
    <citation type="journal article" date="2011" name="J. Bacteriol.">
        <title>Complete genome sequence of Methanosaeta concilii, a specialist in aceticlastic methanogenesis.</title>
        <authorList>
            <person name="Barber R.D."/>
            <person name="Zhang L."/>
            <person name="Harnack M."/>
            <person name="Olson M.V."/>
            <person name="Kaul R."/>
            <person name="Ingram-Smith C."/>
            <person name="Smith K.S."/>
        </authorList>
    </citation>
    <scope>NUCLEOTIDE SEQUENCE [LARGE SCALE GENOMIC DNA]</scope>
    <source>
        <strain evidence="3">ATCC 5969 / DSM 3671 / JCM 10134 / NBRC 103675 / OCM 69 / GP-6</strain>
    </source>
</reference>
<dbReference type="STRING" id="990316.MCON_0334"/>
<evidence type="ECO:0000256" key="1">
    <source>
        <dbReference type="SAM" id="MobiDB-lite"/>
    </source>
</evidence>
<accession>F4BVU4</accession>
<name>F4BVU4_METSG</name>
<dbReference type="KEGG" id="mcj:MCON_0334"/>
<dbReference type="InParanoid" id="F4BVU4"/>
<evidence type="ECO:0000313" key="3">
    <source>
        <dbReference type="Proteomes" id="UP000007807"/>
    </source>
</evidence>
<gene>
    <name evidence="2" type="ordered locus">MCON_0334</name>
</gene>
<dbReference type="Proteomes" id="UP000007807">
    <property type="component" value="Chromosome"/>
</dbReference>
<dbReference type="EMBL" id="CP002565">
    <property type="protein sequence ID" value="AEB67204.1"/>
    <property type="molecule type" value="Genomic_DNA"/>
</dbReference>
<protein>
    <submittedName>
        <fullName evidence="2">Conserved domain protein</fullName>
    </submittedName>
</protein>
<feature type="region of interest" description="Disordered" evidence="1">
    <location>
        <begin position="1"/>
        <end position="42"/>
    </location>
</feature>
<keyword evidence="3" id="KW-1185">Reference proteome</keyword>
<proteinExistence type="predicted"/>
<evidence type="ECO:0000313" key="2">
    <source>
        <dbReference type="EMBL" id="AEB67204.1"/>
    </source>
</evidence>